<accession>A0ABT1PAG8</accession>
<evidence type="ECO:0000256" key="2">
    <source>
        <dbReference type="ARBA" id="ARBA00023002"/>
    </source>
</evidence>
<feature type="domain" description="Ketoreductase" evidence="4">
    <location>
        <begin position="7"/>
        <end position="193"/>
    </location>
</feature>
<dbReference type="PRINTS" id="PR00080">
    <property type="entry name" value="SDRFAMILY"/>
</dbReference>
<dbReference type="SMART" id="SM00822">
    <property type="entry name" value="PKS_KR"/>
    <property type="match status" value="1"/>
</dbReference>
<dbReference type="PROSITE" id="PS00061">
    <property type="entry name" value="ADH_SHORT"/>
    <property type="match status" value="1"/>
</dbReference>
<evidence type="ECO:0000256" key="1">
    <source>
        <dbReference type="ARBA" id="ARBA00006484"/>
    </source>
</evidence>
<reference evidence="5 6" key="1">
    <citation type="submission" date="2022-06" db="EMBL/GenBank/DDBJ databases">
        <title>Draft genome sequence of type strain Streptomyces rubrisoli DSM 42083.</title>
        <authorList>
            <person name="Duangmal K."/>
            <person name="Klaysubun C."/>
        </authorList>
    </citation>
    <scope>NUCLEOTIDE SEQUENCE [LARGE SCALE GENOMIC DNA]</scope>
    <source>
        <strain evidence="5 6">DSM 42083</strain>
    </source>
</reference>
<keyword evidence="2" id="KW-0560">Oxidoreductase</keyword>
<evidence type="ECO:0000313" key="6">
    <source>
        <dbReference type="Proteomes" id="UP001206206"/>
    </source>
</evidence>
<sequence length="254" mass="25906">MNRFDGRKVLVTGAGSGIGQATALRLLGEGATLVAADISEEGLKRTAERADAEGLAARLTTAALDIADEAAVERVVGGAVSGLGGLDVLVNAAGILRSSHTHLTTLEFWNRIIGVNLTGTFLVTRAALPSLLASGRGVVINFSSTSASFAHPYMAAYAASKGGIQSFTHALALEYSKQGLRAACVAPGSIQSGMTADPGLPEDTDWSLLSKLLPAIGEGFAPPETVASVIAMLASDDGAFITGTEIRVDGGTHM</sequence>
<keyword evidence="3" id="KW-0520">NAD</keyword>
<comment type="caution">
    <text evidence="5">The sequence shown here is derived from an EMBL/GenBank/DDBJ whole genome shotgun (WGS) entry which is preliminary data.</text>
</comment>
<protein>
    <submittedName>
        <fullName evidence="5">SDR family oxidoreductase</fullName>
    </submittedName>
</protein>
<proteinExistence type="inferred from homology"/>
<dbReference type="PRINTS" id="PR00081">
    <property type="entry name" value="GDHRDH"/>
</dbReference>
<keyword evidence="6" id="KW-1185">Reference proteome</keyword>
<dbReference type="EMBL" id="JANFNH010000004">
    <property type="protein sequence ID" value="MCQ4041776.1"/>
    <property type="molecule type" value="Genomic_DNA"/>
</dbReference>
<comment type="similarity">
    <text evidence="1">Belongs to the short-chain dehydrogenases/reductases (SDR) family.</text>
</comment>
<dbReference type="InterPro" id="IPR002347">
    <property type="entry name" value="SDR_fam"/>
</dbReference>
<dbReference type="Pfam" id="PF13561">
    <property type="entry name" value="adh_short_C2"/>
    <property type="match status" value="1"/>
</dbReference>
<dbReference type="InterPro" id="IPR057326">
    <property type="entry name" value="KR_dom"/>
</dbReference>
<evidence type="ECO:0000256" key="3">
    <source>
        <dbReference type="ARBA" id="ARBA00023027"/>
    </source>
</evidence>
<dbReference type="PANTHER" id="PTHR24321">
    <property type="entry name" value="DEHYDROGENASES, SHORT CHAIN"/>
    <property type="match status" value="1"/>
</dbReference>
<gene>
    <name evidence="5" type="ORF">NON19_06975</name>
</gene>
<evidence type="ECO:0000313" key="5">
    <source>
        <dbReference type="EMBL" id="MCQ4041776.1"/>
    </source>
</evidence>
<dbReference type="PANTHER" id="PTHR24321:SF8">
    <property type="entry name" value="ESTRADIOL 17-BETA-DEHYDROGENASE 8-RELATED"/>
    <property type="match status" value="1"/>
</dbReference>
<dbReference type="SUPFAM" id="SSF51735">
    <property type="entry name" value="NAD(P)-binding Rossmann-fold domains"/>
    <property type="match status" value="1"/>
</dbReference>
<dbReference type="CDD" id="cd05233">
    <property type="entry name" value="SDR_c"/>
    <property type="match status" value="1"/>
</dbReference>
<dbReference type="Gene3D" id="3.40.50.720">
    <property type="entry name" value="NAD(P)-binding Rossmann-like Domain"/>
    <property type="match status" value="1"/>
</dbReference>
<dbReference type="InterPro" id="IPR020904">
    <property type="entry name" value="Sc_DH/Rdtase_CS"/>
</dbReference>
<name>A0ABT1PAG8_9ACTN</name>
<dbReference type="InterPro" id="IPR036291">
    <property type="entry name" value="NAD(P)-bd_dom_sf"/>
</dbReference>
<organism evidence="5 6">
    <name type="scientific">Streptantibioticus rubrisoli</name>
    <dbReference type="NCBI Taxonomy" id="1387313"/>
    <lineage>
        <taxon>Bacteria</taxon>
        <taxon>Bacillati</taxon>
        <taxon>Actinomycetota</taxon>
        <taxon>Actinomycetes</taxon>
        <taxon>Kitasatosporales</taxon>
        <taxon>Streptomycetaceae</taxon>
        <taxon>Streptantibioticus</taxon>
    </lineage>
</organism>
<dbReference type="RefSeq" id="WP_255925774.1">
    <property type="nucleotide sequence ID" value="NZ_JANFNH010000004.1"/>
</dbReference>
<evidence type="ECO:0000259" key="4">
    <source>
        <dbReference type="SMART" id="SM00822"/>
    </source>
</evidence>
<dbReference type="Proteomes" id="UP001206206">
    <property type="component" value="Unassembled WGS sequence"/>
</dbReference>